<evidence type="ECO:0000256" key="2">
    <source>
        <dbReference type="SAM" id="SignalP"/>
    </source>
</evidence>
<evidence type="ECO:0000256" key="1">
    <source>
        <dbReference type="SAM" id="MobiDB-lite"/>
    </source>
</evidence>
<dbReference type="EMBL" id="FTOU01000008">
    <property type="protein sequence ID" value="SIS90502.1"/>
    <property type="molecule type" value="Genomic_DNA"/>
</dbReference>
<dbReference type="AlphaFoldDB" id="A0AA45W558"/>
<name>A0AA45W558_9RHOB</name>
<reference evidence="3 4" key="1">
    <citation type="submission" date="2017-01" db="EMBL/GenBank/DDBJ databases">
        <authorList>
            <person name="Varghese N."/>
            <person name="Submissions S."/>
        </authorList>
    </citation>
    <scope>NUCLEOTIDE SEQUENCE [LARGE SCALE GENOMIC DNA]</scope>
    <source>
        <strain evidence="3 4">DSM 18447</strain>
    </source>
</reference>
<evidence type="ECO:0000313" key="4">
    <source>
        <dbReference type="Proteomes" id="UP000186216"/>
    </source>
</evidence>
<evidence type="ECO:0000313" key="3">
    <source>
        <dbReference type="EMBL" id="SIS90502.1"/>
    </source>
</evidence>
<organism evidence="3 4">
    <name type="scientific">Paracoccus saliphilus</name>
    <dbReference type="NCBI Taxonomy" id="405559"/>
    <lineage>
        <taxon>Bacteria</taxon>
        <taxon>Pseudomonadati</taxon>
        <taxon>Pseudomonadota</taxon>
        <taxon>Alphaproteobacteria</taxon>
        <taxon>Rhodobacterales</taxon>
        <taxon>Paracoccaceae</taxon>
        <taxon>Paracoccus</taxon>
    </lineage>
</organism>
<feature type="region of interest" description="Disordered" evidence="1">
    <location>
        <begin position="32"/>
        <end position="60"/>
    </location>
</feature>
<gene>
    <name evidence="3" type="ORF">SAMN05421772_10863</name>
</gene>
<protein>
    <submittedName>
        <fullName evidence="3">Uncharacterized protein</fullName>
    </submittedName>
</protein>
<dbReference type="Proteomes" id="UP000186216">
    <property type="component" value="Unassembled WGS sequence"/>
</dbReference>
<sequence length="294" mass="30152">MYSNNRNIAPAAVAVISILTASAIWVPQAGAQTTSSNSTSSSSSSAHVESSAAASASGGTSNAQIYLDQRGQSETRTQHEYSGSYEVRSAPAVQPPSMGSGHPCGLAGSIGISIIGGGASGGVTQVDEACLLAQMGQGQAALIMVASRDPGACAALRQVGSIPASSICSSSERRAAERADREQSATPSFAAATPVAAESIGSITDYVTCSRNDSGQIVARKRGDAPFSDAQISQHCRGQIDLIALNFAEEQKPAASISDYVTCSRNDSGQLVARKSRNAPFSDDRIAQFCRTGQ</sequence>
<feature type="chain" id="PRO_5041384623" evidence="2">
    <location>
        <begin position="32"/>
        <end position="294"/>
    </location>
</feature>
<comment type="caution">
    <text evidence="3">The sequence shown here is derived from an EMBL/GenBank/DDBJ whole genome shotgun (WGS) entry which is preliminary data.</text>
</comment>
<proteinExistence type="predicted"/>
<keyword evidence="2" id="KW-0732">Signal</keyword>
<accession>A0AA45W558</accession>
<feature type="signal peptide" evidence="2">
    <location>
        <begin position="1"/>
        <end position="31"/>
    </location>
</feature>